<feature type="compositionally biased region" description="Basic and acidic residues" evidence="1">
    <location>
        <begin position="44"/>
        <end position="54"/>
    </location>
</feature>
<evidence type="ECO:0000256" key="1">
    <source>
        <dbReference type="SAM" id="MobiDB-lite"/>
    </source>
</evidence>
<evidence type="ECO:0000313" key="2">
    <source>
        <dbReference type="EMBL" id="EEF45033.1"/>
    </source>
</evidence>
<reference evidence="3" key="1">
    <citation type="journal article" date="2010" name="Nat. Biotechnol.">
        <title>Draft genome sequence of the oilseed species Ricinus communis.</title>
        <authorList>
            <person name="Chan A.P."/>
            <person name="Crabtree J."/>
            <person name="Zhao Q."/>
            <person name="Lorenzi H."/>
            <person name="Orvis J."/>
            <person name="Puiu D."/>
            <person name="Melake-Berhan A."/>
            <person name="Jones K.M."/>
            <person name="Redman J."/>
            <person name="Chen G."/>
            <person name="Cahoon E.B."/>
            <person name="Gedil M."/>
            <person name="Stanke M."/>
            <person name="Haas B.J."/>
            <person name="Wortman J.R."/>
            <person name="Fraser-Liggett C.M."/>
            <person name="Ravel J."/>
            <person name="Rabinowicz P.D."/>
        </authorList>
    </citation>
    <scope>NUCLEOTIDE SEQUENCE [LARGE SCALE GENOMIC DNA]</scope>
    <source>
        <strain evidence="3">cv. Hale</strain>
    </source>
</reference>
<protein>
    <submittedName>
        <fullName evidence="2">Uncharacterized protein</fullName>
    </submittedName>
</protein>
<organism evidence="2 3">
    <name type="scientific">Ricinus communis</name>
    <name type="common">Castor bean</name>
    <dbReference type="NCBI Taxonomy" id="3988"/>
    <lineage>
        <taxon>Eukaryota</taxon>
        <taxon>Viridiplantae</taxon>
        <taxon>Streptophyta</taxon>
        <taxon>Embryophyta</taxon>
        <taxon>Tracheophyta</taxon>
        <taxon>Spermatophyta</taxon>
        <taxon>Magnoliopsida</taxon>
        <taxon>eudicotyledons</taxon>
        <taxon>Gunneridae</taxon>
        <taxon>Pentapetalae</taxon>
        <taxon>rosids</taxon>
        <taxon>fabids</taxon>
        <taxon>Malpighiales</taxon>
        <taxon>Euphorbiaceae</taxon>
        <taxon>Acalyphoideae</taxon>
        <taxon>Acalypheae</taxon>
        <taxon>Ricinus</taxon>
    </lineage>
</organism>
<dbReference type="InParanoid" id="B9RUP6"/>
<dbReference type="AlphaFoldDB" id="B9RUP6"/>
<gene>
    <name evidence="2" type="ORF">RCOM_0855210</name>
</gene>
<keyword evidence="3" id="KW-1185">Reference proteome</keyword>
<evidence type="ECO:0000313" key="3">
    <source>
        <dbReference type="Proteomes" id="UP000008311"/>
    </source>
</evidence>
<dbReference type="EMBL" id="EQ973817">
    <property type="protein sequence ID" value="EEF45033.1"/>
    <property type="molecule type" value="Genomic_DNA"/>
</dbReference>
<dbReference type="Proteomes" id="UP000008311">
    <property type="component" value="Unassembled WGS sequence"/>
</dbReference>
<accession>B9RUP6</accession>
<feature type="region of interest" description="Disordered" evidence="1">
    <location>
        <begin position="17"/>
        <end position="54"/>
    </location>
</feature>
<sequence length="54" mass="5907">MTVTSIQETQDRVIADLEIEQKPKELSSPAVKDLTEGRAGSSKSEGKEICNKVM</sequence>
<name>B9RUP6_RICCO</name>
<proteinExistence type="predicted"/>